<proteinExistence type="predicted"/>
<evidence type="ECO:0000313" key="5">
    <source>
        <dbReference type="Proteomes" id="UP000199662"/>
    </source>
</evidence>
<dbReference type="SUPFAM" id="SSF51011">
    <property type="entry name" value="Glycosyl hydrolase domain"/>
    <property type="match status" value="1"/>
</dbReference>
<dbReference type="SMART" id="SM00642">
    <property type="entry name" value="Aamy"/>
    <property type="match status" value="1"/>
</dbReference>
<dbReference type="PANTHER" id="PTHR10357">
    <property type="entry name" value="ALPHA-AMYLASE FAMILY MEMBER"/>
    <property type="match status" value="1"/>
</dbReference>
<reference evidence="4 5" key="1">
    <citation type="submission" date="2016-10" db="EMBL/GenBank/DDBJ databases">
        <authorList>
            <person name="de Groot N.N."/>
        </authorList>
    </citation>
    <scope>NUCLEOTIDE SEQUENCE [LARGE SCALE GENOMIC DNA]</scope>
    <source>
        <strain evidence="4 5">DSM 2179</strain>
    </source>
</reference>
<dbReference type="RefSeq" id="WP_091831148.1">
    <property type="nucleotide sequence ID" value="NZ_FNZK01000008.1"/>
</dbReference>
<evidence type="ECO:0000259" key="3">
    <source>
        <dbReference type="SMART" id="SM00642"/>
    </source>
</evidence>
<dbReference type="Gene3D" id="2.60.40.10">
    <property type="entry name" value="Immunoglobulins"/>
    <property type="match status" value="3"/>
</dbReference>
<dbReference type="Pfam" id="PF00128">
    <property type="entry name" value="Alpha-amylase"/>
    <property type="match status" value="1"/>
</dbReference>
<dbReference type="STRING" id="84035.SAMN05660742_10860"/>
<dbReference type="InterPro" id="IPR013780">
    <property type="entry name" value="Glyco_hydro_b"/>
</dbReference>
<evidence type="ECO:0000256" key="2">
    <source>
        <dbReference type="ARBA" id="ARBA00023295"/>
    </source>
</evidence>
<name>A0A1H6YYD2_9FIRM</name>
<dbReference type="SUPFAM" id="SSF81296">
    <property type="entry name" value="E set domains"/>
    <property type="match status" value="1"/>
</dbReference>
<dbReference type="Gene3D" id="3.20.20.80">
    <property type="entry name" value="Glycosidases"/>
    <property type="match status" value="1"/>
</dbReference>
<dbReference type="Proteomes" id="UP000199662">
    <property type="component" value="Unassembled WGS sequence"/>
</dbReference>
<dbReference type="CDD" id="cd02857">
    <property type="entry name" value="E_set_CDase_PDE_N"/>
    <property type="match status" value="1"/>
</dbReference>
<dbReference type="InterPro" id="IPR054409">
    <property type="entry name" value="X25_BaPul-like"/>
</dbReference>
<dbReference type="CDD" id="cd11338">
    <property type="entry name" value="AmyAc_CMD"/>
    <property type="match status" value="1"/>
</dbReference>
<dbReference type="Gene3D" id="2.60.40.1180">
    <property type="entry name" value="Golgi alpha-mannosidase II"/>
    <property type="match status" value="1"/>
</dbReference>
<dbReference type="InterPro" id="IPR013783">
    <property type="entry name" value="Ig-like_fold"/>
</dbReference>
<dbReference type="Pfam" id="PF22058">
    <property type="entry name" value="X25_BaPul_like"/>
    <property type="match status" value="2"/>
</dbReference>
<feature type="domain" description="Glycosyl hydrolase family 13 catalytic" evidence="3">
    <location>
        <begin position="497"/>
        <end position="957"/>
    </location>
</feature>
<dbReference type="PANTHER" id="PTHR10357:SF210">
    <property type="entry name" value="MALTODEXTRIN GLUCOSIDASE"/>
    <property type="match status" value="1"/>
</dbReference>
<protein>
    <submittedName>
        <fullName evidence="4">Glycosidase</fullName>
    </submittedName>
</protein>
<sequence>MAHRKNGMRAIVLAVTLGLFAAPLIELPQVDINFITKAEASQSEEQMVILAGSLQGELGGSKVWNPNDQKTRMKYIGNGKYELQGKLPAGDYEFKIAIGGSWSENYGDKGQPDGANITLHLKSAQNVTFDYDGITHIVTYSYAGMAEPPAGKKETTVVEQQRKIMVAGNLQRQLGAAKDWDPGDMKTQMKDLGHGFYSYTTNLLAGSYSYKIAVNGSWNENYGLNGNADGSNIQMTLTKPQTVTFYYNDTTHKIKDSNSYKLLPDQDLPIVSGDFAKMAKGDLLMRDTILDEFYTTSLEAKAGTYHVTIRQKGKQLAEQPVIVTKDSKLTLYFDAKSGKLLVDDGSIHEDKLYHNTWELSSRQPFEAIKAGDSVTLAIRGQKGDIKKAQLMLFKSRIVARGGDEYNIDYSAGTRTVYDLDFVGSQNNQDIWSKKIQINDNGVYGYKFILNGIKEYGDDAKPGQTGMVTLRDAKPFQLTVYRADYKTPNWAKEAVTYQIFPDRFFNGDPSNDNAKTTARGLQPIQHKNWNELPTNHSRTPQLDGDSYECNDFFGGDLVGITKKLDYLQDLGITAIYVNPIMEAASNHRYDTVNYEKIDPFLGTQKDFDNLIKEMDKRGMHLIMDGVFNHVGDDSIYFDRYGKYKTVGAYEYWSRVYDFMNTKHMKQSQAEAAAKKSLVAEGQVFSSYNWQNWFDISNEKTIDEMGTTYKYHSWQGYSNLVPFKDFPPTADSPVKDEPNQLNNIDLDKYFIDDDNAVITTWFKKGLAGWRFDVAKEVPAEFWEAVRAKVKTIKTIQGDEPLLLGEIWQDGSQFLTGDQFDSVMNYKLSFAVGDLFLNKGDAAAADAELKTLQQNYPKEALYDLMNIVDSHDVVRAIFKFGGGQDSVTQASLKDFNYEEGKAKLKLAATFLMGYPGMPTIYYGDEVGVYGSSDPDCRRTYPWGHEDQELLSYYKKIIKVRNDHKQLFAHGDVFTLKADGDVYVYGRSNQGEDAIIAMNRGNSKEIVLDASNFAEGTLFKDALDDNYIVSVQNGRLTLELGTLKARMLLNK</sequence>
<dbReference type="InterPro" id="IPR004185">
    <property type="entry name" value="Glyco_hydro_13_lg-like_dom"/>
</dbReference>
<dbReference type="AlphaFoldDB" id="A0A1H6YYD2"/>
<dbReference type="EMBL" id="FNZK01000008">
    <property type="protein sequence ID" value="SEJ46263.1"/>
    <property type="molecule type" value="Genomic_DNA"/>
</dbReference>
<accession>A0A1H6YYD2</accession>
<organism evidence="4 5">
    <name type="scientific">Propionispira arboris</name>
    <dbReference type="NCBI Taxonomy" id="84035"/>
    <lineage>
        <taxon>Bacteria</taxon>
        <taxon>Bacillati</taxon>
        <taxon>Bacillota</taxon>
        <taxon>Negativicutes</taxon>
        <taxon>Selenomonadales</taxon>
        <taxon>Selenomonadaceae</taxon>
        <taxon>Propionispira</taxon>
    </lineage>
</organism>
<dbReference type="InterPro" id="IPR017853">
    <property type="entry name" value="GH"/>
</dbReference>
<dbReference type="GO" id="GO:0004553">
    <property type="term" value="F:hydrolase activity, hydrolyzing O-glycosyl compounds"/>
    <property type="evidence" value="ECO:0007669"/>
    <property type="project" value="InterPro"/>
</dbReference>
<gene>
    <name evidence="4" type="ORF">SAMN05660742_10860</name>
</gene>
<dbReference type="CDD" id="cd12962">
    <property type="entry name" value="X25_BaPul_like"/>
    <property type="match status" value="2"/>
</dbReference>
<dbReference type="SUPFAM" id="SSF51445">
    <property type="entry name" value="(Trans)glycosidases"/>
    <property type="match status" value="1"/>
</dbReference>
<dbReference type="GO" id="GO:0005975">
    <property type="term" value="P:carbohydrate metabolic process"/>
    <property type="evidence" value="ECO:0007669"/>
    <property type="project" value="InterPro"/>
</dbReference>
<keyword evidence="5" id="KW-1185">Reference proteome</keyword>
<evidence type="ECO:0000313" key="4">
    <source>
        <dbReference type="EMBL" id="SEJ46263.1"/>
    </source>
</evidence>
<keyword evidence="1" id="KW-0378">Hydrolase</keyword>
<dbReference type="InterPro" id="IPR014756">
    <property type="entry name" value="Ig_E-set"/>
</dbReference>
<keyword evidence="2 4" id="KW-0326">Glycosidase</keyword>
<dbReference type="InterPro" id="IPR006047">
    <property type="entry name" value="GH13_cat_dom"/>
</dbReference>
<evidence type="ECO:0000256" key="1">
    <source>
        <dbReference type="ARBA" id="ARBA00022801"/>
    </source>
</evidence>